<dbReference type="PANTHER" id="PTHR10772">
    <property type="entry name" value="10 KDA HEAT SHOCK PROTEIN"/>
    <property type="match status" value="1"/>
</dbReference>
<evidence type="ECO:0000256" key="2">
    <source>
        <dbReference type="ARBA" id="ARBA00023186"/>
    </source>
</evidence>
<dbReference type="Pfam" id="PF00166">
    <property type="entry name" value="Cpn10"/>
    <property type="match status" value="1"/>
</dbReference>
<evidence type="ECO:0000256" key="4">
    <source>
        <dbReference type="RuleBase" id="RU000535"/>
    </source>
</evidence>
<dbReference type="FunFam" id="2.30.33.40:FF:000001">
    <property type="entry name" value="10 kDa chaperonin"/>
    <property type="match status" value="1"/>
</dbReference>
<dbReference type="Proteomes" id="UP000318437">
    <property type="component" value="Unassembled WGS sequence"/>
</dbReference>
<proteinExistence type="inferred from homology"/>
<comment type="subcellular location">
    <subcellularLocation>
        <location evidence="3">Cytoplasm</location>
    </subcellularLocation>
</comment>
<comment type="function">
    <text evidence="3 4">Together with the chaperonin GroEL, plays an essential role in assisting protein folding. The GroEL-GroES system forms a nano-cage that allows encapsulation of the non-native substrate proteins and provides a physical environment optimized to promote and accelerate protein folding. GroES binds to the apical surface of the GroEL ring, thereby capping the opening of the GroEL channel.</text>
</comment>
<dbReference type="GO" id="GO:0005737">
    <property type="term" value="C:cytoplasm"/>
    <property type="evidence" value="ECO:0007669"/>
    <property type="project" value="UniProtKB-SubCell"/>
</dbReference>
<dbReference type="GO" id="GO:0044183">
    <property type="term" value="F:protein folding chaperone"/>
    <property type="evidence" value="ECO:0007669"/>
    <property type="project" value="InterPro"/>
</dbReference>
<evidence type="ECO:0000256" key="3">
    <source>
        <dbReference type="HAMAP-Rule" id="MF_00580"/>
    </source>
</evidence>
<gene>
    <name evidence="5" type="primary">groS_1</name>
    <name evidence="3" type="synonym">groES</name>
    <name evidence="3" type="synonym">groS</name>
    <name evidence="5" type="ORF">Pla144_00860</name>
</gene>
<dbReference type="InterPro" id="IPR020818">
    <property type="entry name" value="Chaperonin_GroES"/>
</dbReference>
<dbReference type="CDD" id="cd00320">
    <property type="entry name" value="cpn10"/>
    <property type="match status" value="1"/>
</dbReference>
<dbReference type="PANTHER" id="PTHR10772:SF58">
    <property type="entry name" value="CO-CHAPERONIN GROES"/>
    <property type="match status" value="1"/>
</dbReference>
<keyword evidence="6" id="KW-1185">Reference proteome</keyword>
<keyword evidence="3" id="KW-0963">Cytoplasm</keyword>
<dbReference type="SMART" id="SM00883">
    <property type="entry name" value="Cpn10"/>
    <property type="match status" value="1"/>
</dbReference>
<comment type="similarity">
    <text evidence="1 3 4">Belongs to the GroES chaperonin family.</text>
</comment>
<protein>
    <recommendedName>
        <fullName evidence="3">Co-chaperonin GroES</fullName>
    </recommendedName>
    <alternativeName>
        <fullName evidence="3">10 kDa chaperonin</fullName>
    </alternativeName>
    <alternativeName>
        <fullName evidence="3">Chaperonin-10</fullName>
        <shortName evidence="3">Cpn10</shortName>
    </alternativeName>
</protein>
<comment type="subunit">
    <text evidence="3">Heptamer of 7 subunits arranged in a ring. Interacts with the chaperonin GroEL.</text>
</comment>
<reference evidence="5 6" key="1">
    <citation type="submission" date="2019-02" db="EMBL/GenBank/DDBJ databases">
        <title>Deep-cultivation of Planctomycetes and their phenomic and genomic characterization uncovers novel biology.</title>
        <authorList>
            <person name="Wiegand S."/>
            <person name="Jogler M."/>
            <person name="Boedeker C."/>
            <person name="Pinto D."/>
            <person name="Vollmers J."/>
            <person name="Rivas-Marin E."/>
            <person name="Kohn T."/>
            <person name="Peeters S.H."/>
            <person name="Heuer A."/>
            <person name="Rast P."/>
            <person name="Oberbeckmann S."/>
            <person name="Bunk B."/>
            <person name="Jeske O."/>
            <person name="Meyerdierks A."/>
            <person name="Storesund J.E."/>
            <person name="Kallscheuer N."/>
            <person name="Luecker S."/>
            <person name="Lage O.M."/>
            <person name="Pohl T."/>
            <person name="Merkel B.J."/>
            <person name="Hornburger P."/>
            <person name="Mueller R.-W."/>
            <person name="Bruemmer F."/>
            <person name="Labrenz M."/>
            <person name="Spormann A.M."/>
            <person name="Op Den Camp H."/>
            <person name="Overmann J."/>
            <person name="Amann R."/>
            <person name="Jetten M.S.M."/>
            <person name="Mascher T."/>
            <person name="Medema M.H."/>
            <person name="Devos D.P."/>
            <person name="Kaster A.-K."/>
            <person name="Ovreas L."/>
            <person name="Rohde M."/>
            <person name="Galperin M.Y."/>
            <person name="Jogler C."/>
        </authorList>
    </citation>
    <scope>NUCLEOTIDE SEQUENCE [LARGE SCALE GENOMIC DNA]</scope>
    <source>
        <strain evidence="5 6">Pla144</strain>
    </source>
</reference>
<comment type="caution">
    <text evidence="5">The sequence shown here is derived from an EMBL/GenBank/DDBJ whole genome shotgun (WGS) entry which is preliminary data.</text>
</comment>
<evidence type="ECO:0000313" key="6">
    <source>
        <dbReference type="Proteomes" id="UP000318437"/>
    </source>
</evidence>
<dbReference type="EMBL" id="SJPS01000001">
    <property type="protein sequence ID" value="TWU29310.1"/>
    <property type="molecule type" value="Genomic_DNA"/>
</dbReference>
<sequence>METDNKMNVVPIGDNLVVKRLTAEETTAGGIVLPDAAREKPQQGRVLSVGDGSLLPSGKRSAPEVKEGDRVVFGSYVGNEVAIDGESLLFLRTSDVLAIIR</sequence>
<accession>A0A5C6CXP4</accession>
<dbReference type="GO" id="GO:0051087">
    <property type="term" value="F:protein-folding chaperone binding"/>
    <property type="evidence" value="ECO:0007669"/>
    <property type="project" value="TreeGrafter"/>
</dbReference>
<keyword evidence="2 3" id="KW-0143">Chaperone</keyword>
<dbReference type="HAMAP" id="MF_00580">
    <property type="entry name" value="CH10"/>
    <property type="match status" value="1"/>
</dbReference>
<dbReference type="NCBIfam" id="NF001531">
    <property type="entry name" value="PRK00364.2-2"/>
    <property type="match status" value="1"/>
</dbReference>
<evidence type="ECO:0000313" key="5">
    <source>
        <dbReference type="EMBL" id="TWU29310.1"/>
    </source>
</evidence>
<dbReference type="Gene3D" id="2.30.33.40">
    <property type="entry name" value="GroES chaperonin"/>
    <property type="match status" value="1"/>
</dbReference>
<dbReference type="SUPFAM" id="SSF50129">
    <property type="entry name" value="GroES-like"/>
    <property type="match status" value="1"/>
</dbReference>
<dbReference type="GO" id="GO:0051082">
    <property type="term" value="F:unfolded protein binding"/>
    <property type="evidence" value="ECO:0007669"/>
    <property type="project" value="TreeGrafter"/>
</dbReference>
<dbReference type="GO" id="GO:0005524">
    <property type="term" value="F:ATP binding"/>
    <property type="evidence" value="ECO:0007669"/>
    <property type="project" value="InterPro"/>
</dbReference>
<evidence type="ECO:0000256" key="1">
    <source>
        <dbReference type="ARBA" id="ARBA00006975"/>
    </source>
</evidence>
<dbReference type="PRINTS" id="PR00297">
    <property type="entry name" value="CHAPERONIN10"/>
</dbReference>
<organism evidence="5 6">
    <name type="scientific">Bythopirellula polymerisocia</name>
    <dbReference type="NCBI Taxonomy" id="2528003"/>
    <lineage>
        <taxon>Bacteria</taxon>
        <taxon>Pseudomonadati</taxon>
        <taxon>Planctomycetota</taxon>
        <taxon>Planctomycetia</taxon>
        <taxon>Pirellulales</taxon>
        <taxon>Lacipirellulaceae</taxon>
        <taxon>Bythopirellula</taxon>
    </lineage>
</organism>
<dbReference type="RefSeq" id="WP_197530279.1">
    <property type="nucleotide sequence ID" value="NZ_SJPS01000001.1"/>
</dbReference>
<dbReference type="GO" id="GO:0046872">
    <property type="term" value="F:metal ion binding"/>
    <property type="evidence" value="ECO:0007669"/>
    <property type="project" value="TreeGrafter"/>
</dbReference>
<dbReference type="AlphaFoldDB" id="A0A5C6CXP4"/>
<dbReference type="InterPro" id="IPR011032">
    <property type="entry name" value="GroES-like_sf"/>
</dbReference>
<dbReference type="InterPro" id="IPR037124">
    <property type="entry name" value="Chaperonin_GroES_sf"/>
</dbReference>
<name>A0A5C6CXP4_9BACT</name>